<dbReference type="EMBL" id="JAAMPC010000005">
    <property type="protein sequence ID" value="KAG2311708.1"/>
    <property type="molecule type" value="Genomic_DNA"/>
</dbReference>
<feature type="region of interest" description="Disordered" evidence="1">
    <location>
        <begin position="1"/>
        <end position="35"/>
    </location>
</feature>
<proteinExistence type="predicted"/>
<dbReference type="Proteomes" id="UP000886595">
    <property type="component" value="Unassembled WGS sequence"/>
</dbReference>
<gene>
    <name evidence="2" type="ORF">Bca52824_023265</name>
</gene>
<accession>A0A8X8AUC1</accession>
<protein>
    <submittedName>
        <fullName evidence="2">Uncharacterized protein</fullName>
    </submittedName>
</protein>
<evidence type="ECO:0000256" key="1">
    <source>
        <dbReference type="SAM" id="MobiDB-lite"/>
    </source>
</evidence>
<feature type="region of interest" description="Disordered" evidence="1">
    <location>
        <begin position="208"/>
        <end position="233"/>
    </location>
</feature>
<evidence type="ECO:0000313" key="2">
    <source>
        <dbReference type="EMBL" id="KAG2311708.1"/>
    </source>
</evidence>
<name>A0A8X8AUC1_BRACI</name>
<feature type="compositionally biased region" description="Acidic residues" evidence="1">
    <location>
        <begin position="20"/>
        <end position="31"/>
    </location>
</feature>
<dbReference type="AlphaFoldDB" id="A0A8X8AUC1"/>
<evidence type="ECO:0000313" key="3">
    <source>
        <dbReference type="Proteomes" id="UP000886595"/>
    </source>
</evidence>
<reference evidence="2 3" key="1">
    <citation type="submission" date="2020-02" db="EMBL/GenBank/DDBJ databases">
        <authorList>
            <person name="Ma Q."/>
            <person name="Huang Y."/>
            <person name="Song X."/>
            <person name="Pei D."/>
        </authorList>
    </citation>
    <scope>NUCLEOTIDE SEQUENCE [LARGE SCALE GENOMIC DNA]</scope>
    <source>
        <strain evidence="2">Sxm20200214</strain>
        <tissue evidence="2">Leaf</tissue>
    </source>
</reference>
<comment type="caution">
    <text evidence="2">The sequence shown here is derived from an EMBL/GenBank/DDBJ whole genome shotgun (WGS) entry which is preliminary data.</text>
</comment>
<keyword evidence="3" id="KW-1185">Reference proteome</keyword>
<organism evidence="2 3">
    <name type="scientific">Brassica carinata</name>
    <name type="common">Ethiopian mustard</name>
    <name type="synonym">Abyssinian cabbage</name>
    <dbReference type="NCBI Taxonomy" id="52824"/>
    <lineage>
        <taxon>Eukaryota</taxon>
        <taxon>Viridiplantae</taxon>
        <taxon>Streptophyta</taxon>
        <taxon>Embryophyta</taxon>
        <taxon>Tracheophyta</taxon>
        <taxon>Spermatophyta</taxon>
        <taxon>Magnoliopsida</taxon>
        <taxon>eudicotyledons</taxon>
        <taxon>Gunneridae</taxon>
        <taxon>Pentapetalae</taxon>
        <taxon>rosids</taxon>
        <taxon>malvids</taxon>
        <taxon>Brassicales</taxon>
        <taxon>Brassicaceae</taxon>
        <taxon>Brassiceae</taxon>
        <taxon>Brassica</taxon>
    </lineage>
</organism>
<sequence>MSCNGRKQSKERRVLPSGSDLEEEISEEEEMEKTTITDGKPMIDEHRKLMEKTKLDEKIESFWNKYQYGTIEWYAEEHVKRKIFPEGFISKFLEDFNVSKAVMENNPPRVLDSEVEIARAEAIAANANKTSKKNKKINKTPAKKISTDFESVKQRLISSKSKERELSVAQIVMSRTAEEFSYVQPPLDSCSPKPSMSEEELRKVEEAIMEAKEKKERESQETSVENEGKGKED</sequence>